<comment type="function">
    <text evidence="1">Resistance to tetracycline by an active tetracycline efflux. This is an energy-dependent process that decreases the accumulation of the antibiotic in whole cells. This protein functions as a metal-tetracycline/H(+) antiporter.</text>
</comment>
<reference evidence="12 13" key="1">
    <citation type="submission" date="2016-10" db="EMBL/GenBank/DDBJ databases">
        <authorList>
            <person name="de Groot N.N."/>
        </authorList>
    </citation>
    <scope>NUCLEOTIDE SEQUENCE [LARGE SCALE GENOMIC DNA]</scope>
    <source>
        <strain evidence="12 13">DSM 29619</strain>
    </source>
</reference>
<dbReference type="SUPFAM" id="SSF103473">
    <property type="entry name" value="MFS general substrate transporter"/>
    <property type="match status" value="1"/>
</dbReference>
<evidence type="ECO:0000256" key="8">
    <source>
        <dbReference type="ARBA" id="ARBA00022989"/>
    </source>
</evidence>
<dbReference type="InterPro" id="IPR005829">
    <property type="entry name" value="Sugar_transporter_CS"/>
</dbReference>
<dbReference type="InterPro" id="IPR020846">
    <property type="entry name" value="MFS_dom"/>
</dbReference>
<keyword evidence="13" id="KW-1185">Reference proteome</keyword>
<feature type="transmembrane region" description="Helical" evidence="10">
    <location>
        <begin position="284"/>
        <end position="304"/>
    </location>
</feature>
<dbReference type="PANTHER" id="PTHR42718:SF9">
    <property type="entry name" value="MAJOR FACILITATOR SUPERFAMILY MULTIDRUG TRANSPORTER MFSC"/>
    <property type="match status" value="1"/>
</dbReference>
<feature type="transmembrane region" description="Helical" evidence="10">
    <location>
        <begin position="310"/>
        <end position="328"/>
    </location>
</feature>
<feature type="transmembrane region" description="Helical" evidence="10">
    <location>
        <begin position="172"/>
        <end position="191"/>
    </location>
</feature>
<evidence type="ECO:0000256" key="1">
    <source>
        <dbReference type="ARBA" id="ARBA00003279"/>
    </source>
</evidence>
<evidence type="ECO:0000256" key="9">
    <source>
        <dbReference type="ARBA" id="ARBA00023136"/>
    </source>
</evidence>
<dbReference type="InterPro" id="IPR036259">
    <property type="entry name" value="MFS_trans_sf"/>
</dbReference>
<dbReference type="GO" id="GO:1990961">
    <property type="term" value="P:xenobiotic detoxification by transmembrane export across the plasma membrane"/>
    <property type="evidence" value="ECO:0007669"/>
    <property type="project" value="InterPro"/>
</dbReference>
<feature type="transmembrane region" description="Helical" evidence="10">
    <location>
        <begin position="349"/>
        <end position="370"/>
    </location>
</feature>
<feature type="transmembrane region" description="Helical" evidence="10">
    <location>
        <begin position="84"/>
        <end position="103"/>
    </location>
</feature>
<organism evidence="12 13">
    <name type="scientific">Pseudooceanicola nitratireducens</name>
    <dbReference type="NCBI Taxonomy" id="517719"/>
    <lineage>
        <taxon>Bacteria</taxon>
        <taxon>Pseudomonadati</taxon>
        <taxon>Pseudomonadota</taxon>
        <taxon>Alphaproteobacteria</taxon>
        <taxon>Rhodobacterales</taxon>
        <taxon>Paracoccaceae</taxon>
        <taxon>Pseudooceanicola</taxon>
    </lineage>
</organism>
<gene>
    <name evidence="12" type="ORF">SAMN05421762_2961</name>
</gene>
<protein>
    <recommendedName>
        <fullName evidence="10">Bcr/CflA family efflux transporter</fullName>
    </recommendedName>
</protein>
<dbReference type="InterPro" id="IPR011701">
    <property type="entry name" value="MFS"/>
</dbReference>
<dbReference type="Proteomes" id="UP000231644">
    <property type="component" value="Unassembled WGS sequence"/>
</dbReference>
<evidence type="ECO:0000256" key="6">
    <source>
        <dbReference type="ARBA" id="ARBA00022475"/>
    </source>
</evidence>
<comment type="similarity">
    <text evidence="4">Belongs to the major facilitator superfamily. TCR/Tet family.</text>
</comment>
<evidence type="ECO:0000256" key="5">
    <source>
        <dbReference type="ARBA" id="ARBA00022448"/>
    </source>
</evidence>
<dbReference type="PROSITE" id="PS00216">
    <property type="entry name" value="SUGAR_TRANSPORT_1"/>
    <property type="match status" value="1"/>
</dbReference>
<feature type="domain" description="Major facilitator superfamily (MFS) profile" evidence="11">
    <location>
        <begin position="18"/>
        <end position="401"/>
    </location>
</feature>
<feature type="transmembrane region" description="Helical" evidence="10">
    <location>
        <begin position="53"/>
        <end position="72"/>
    </location>
</feature>
<feature type="transmembrane region" description="Helical" evidence="10">
    <location>
        <begin position="21"/>
        <end position="41"/>
    </location>
</feature>
<accession>A0A1I1NML2</accession>
<feature type="transmembrane region" description="Helical" evidence="10">
    <location>
        <begin position="218"/>
        <end position="242"/>
    </location>
</feature>
<dbReference type="EMBL" id="FOLX01000001">
    <property type="protein sequence ID" value="SFC96718.1"/>
    <property type="molecule type" value="Genomic_DNA"/>
</dbReference>
<keyword evidence="8 10" id="KW-1133">Transmembrane helix</keyword>
<dbReference type="InterPro" id="IPR001958">
    <property type="entry name" value="Tet-R_TetA/multi-R_MdtG-like"/>
</dbReference>
<keyword evidence="7 10" id="KW-0812">Transmembrane</keyword>
<feature type="transmembrane region" description="Helical" evidence="10">
    <location>
        <begin position="141"/>
        <end position="160"/>
    </location>
</feature>
<feature type="transmembrane region" description="Helical" evidence="10">
    <location>
        <begin position="376"/>
        <end position="398"/>
    </location>
</feature>
<evidence type="ECO:0000256" key="7">
    <source>
        <dbReference type="ARBA" id="ARBA00022692"/>
    </source>
</evidence>
<feature type="transmembrane region" description="Helical" evidence="10">
    <location>
        <begin position="254"/>
        <end position="272"/>
    </location>
</feature>
<evidence type="ECO:0000256" key="3">
    <source>
        <dbReference type="ARBA" id="ARBA00006236"/>
    </source>
</evidence>
<evidence type="ECO:0000313" key="12">
    <source>
        <dbReference type="EMBL" id="SFC96718.1"/>
    </source>
</evidence>
<keyword evidence="6" id="KW-1003">Cell membrane</keyword>
<dbReference type="NCBIfam" id="TIGR00710">
    <property type="entry name" value="efflux_Bcr_CflA"/>
    <property type="match status" value="1"/>
</dbReference>
<evidence type="ECO:0000313" key="13">
    <source>
        <dbReference type="Proteomes" id="UP000231644"/>
    </source>
</evidence>
<evidence type="ECO:0000256" key="4">
    <source>
        <dbReference type="ARBA" id="ARBA00007520"/>
    </source>
</evidence>
<keyword evidence="10" id="KW-0997">Cell inner membrane</keyword>
<comment type="subcellular location">
    <subcellularLocation>
        <location evidence="10">Cell inner membrane</location>
        <topology evidence="10">Multi-pass membrane protein</topology>
    </subcellularLocation>
    <subcellularLocation>
        <location evidence="2">Cell membrane</location>
        <topology evidence="2">Multi-pass membrane protein</topology>
    </subcellularLocation>
</comment>
<keyword evidence="9 10" id="KW-0472">Membrane</keyword>
<dbReference type="CDD" id="cd17320">
    <property type="entry name" value="MFS_MdfA_MDR_like"/>
    <property type="match status" value="1"/>
</dbReference>
<dbReference type="AlphaFoldDB" id="A0A1I1NML2"/>
<sequence>MAMIDNAPRYMRNDSPPHVTTLILLASMTALAMNVFLPSLPRMAEHFDAPYRYVQLSVAVFLATNGLLQLFVGPMADKFGRRPIILWGLGIFCVATLGCIYAPNVGVFLVFRSLQATCAVAMVLSRAVVRDMHTADRAASVLGYVVMGMSIVPMIAPAIGGVLDQAFGWQSTFWVLFGFGFVVLLIVWFDLGETGTPSGLTLGRQFAEYPELLRSPRFWGYCLATAFTSGAFFAFLGGAPFVASNVYGMTPAQFGYFTGAPAIGYFLGNWMTGMFAARVGLNRMILAGTLIATAGLVVSLLLTVNGHSSPYVFFGFMTVVGLGNGLVLPSGTSGMLSVRPHLSGTAAGLGGSIQILGGAALSALGGAVLTQGGTETPLIVIMTLTSTASVLAILAVVWRERRLAR</sequence>
<dbReference type="Pfam" id="PF07690">
    <property type="entry name" value="MFS_1"/>
    <property type="match status" value="1"/>
</dbReference>
<dbReference type="PROSITE" id="PS50850">
    <property type="entry name" value="MFS"/>
    <property type="match status" value="1"/>
</dbReference>
<name>A0A1I1NML2_9RHOB</name>
<evidence type="ECO:0000256" key="2">
    <source>
        <dbReference type="ARBA" id="ARBA00004651"/>
    </source>
</evidence>
<dbReference type="PANTHER" id="PTHR42718">
    <property type="entry name" value="MAJOR FACILITATOR SUPERFAMILY MULTIDRUG TRANSPORTER MFSC"/>
    <property type="match status" value="1"/>
</dbReference>
<dbReference type="Gene3D" id="1.20.1720.10">
    <property type="entry name" value="Multidrug resistance protein D"/>
    <property type="match status" value="1"/>
</dbReference>
<evidence type="ECO:0000256" key="10">
    <source>
        <dbReference type="RuleBase" id="RU365088"/>
    </source>
</evidence>
<comment type="similarity">
    <text evidence="3 10">Belongs to the major facilitator superfamily. Bcr/CmlA family.</text>
</comment>
<feature type="transmembrane region" description="Helical" evidence="10">
    <location>
        <begin position="109"/>
        <end position="129"/>
    </location>
</feature>
<dbReference type="GO" id="GO:0042910">
    <property type="term" value="F:xenobiotic transmembrane transporter activity"/>
    <property type="evidence" value="ECO:0007669"/>
    <property type="project" value="InterPro"/>
</dbReference>
<dbReference type="GO" id="GO:0005886">
    <property type="term" value="C:plasma membrane"/>
    <property type="evidence" value="ECO:0007669"/>
    <property type="project" value="UniProtKB-SubCell"/>
</dbReference>
<dbReference type="PRINTS" id="PR01035">
    <property type="entry name" value="TCRTETA"/>
</dbReference>
<dbReference type="STRING" id="517719.SAMN05421762_2961"/>
<evidence type="ECO:0000259" key="11">
    <source>
        <dbReference type="PROSITE" id="PS50850"/>
    </source>
</evidence>
<dbReference type="InterPro" id="IPR004812">
    <property type="entry name" value="Efflux_drug-R_Bcr/CmlA"/>
</dbReference>
<proteinExistence type="inferred from homology"/>
<keyword evidence="5 10" id="KW-0813">Transport</keyword>